<feature type="domain" description="DUF2510" evidence="9">
    <location>
        <begin position="2"/>
        <end position="32"/>
    </location>
</feature>
<evidence type="ECO:0000313" key="13">
    <source>
        <dbReference type="Proteomes" id="UP000178666"/>
    </source>
</evidence>
<reference evidence="11 13" key="1">
    <citation type="journal article" date="2016" name="Plant Dis.">
        <title>Improved production of propionic acid using genome shuffling.</title>
        <authorList>
            <person name="Luna-Flores C.H."/>
            <person name="Palfreyman R.W."/>
            <person name="Kromer J.O."/>
            <person name="Nielsen L.K."/>
            <person name="Marcellin E."/>
        </authorList>
    </citation>
    <scope>NUCLEOTIDE SEQUENCE [LARGE SCALE GENOMIC DNA]</scope>
    <source>
        <strain evidence="11 13">F3E8</strain>
    </source>
</reference>
<evidence type="ECO:0000256" key="3">
    <source>
        <dbReference type="ARBA" id="ARBA00022692"/>
    </source>
</evidence>
<proteinExistence type="predicted"/>
<dbReference type="InterPro" id="IPR051791">
    <property type="entry name" value="Pra-immunoreactive"/>
</dbReference>
<reference evidence="10 12" key="2">
    <citation type="submission" date="2016-02" db="EMBL/GenBank/DDBJ databases">
        <title>Complete Genome Sequence of Propionibacterium acidipropionici ATCC 55737.</title>
        <authorList>
            <person name="Luna Flores C.H."/>
            <person name="Nielsen L.K."/>
            <person name="Marcellin E."/>
        </authorList>
    </citation>
    <scope>NUCLEOTIDE SEQUENCE [LARGE SCALE GENOMIC DNA]</scope>
    <source>
        <strain evidence="10 12">ATCC 55737</strain>
    </source>
</reference>
<feature type="region of interest" description="Disordered" evidence="6">
    <location>
        <begin position="26"/>
        <end position="93"/>
    </location>
</feature>
<accession>A0AAC8YE28</accession>
<evidence type="ECO:0000256" key="1">
    <source>
        <dbReference type="ARBA" id="ARBA00004651"/>
    </source>
</evidence>
<protein>
    <recommendedName>
        <fullName evidence="14">RDD family protein</fullName>
    </recommendedName>
</protein>
<keyword evidence="5 7" id="KW-0472">Membrane</keyword>
<evidence type="ECO:0000256" key="4">
    <source>
        <dbReference type="ARBA" id="ARBA00022989"/>
    </source>
</evidence>
<evidence type="ECO:0000256" key="6">
    <source>
        <dbReference type="SAM" id="MobiDB-lite"/>
    </source>
</evidence>
<evidence type="ECO:0000313" key="10">
    <source>
        <dbReference type="EMBL" id="AMS04942.1"/>
    </source>
</evidence>
<feature type="transmembrane region" description="Helical" evidence="7">
    <location>
        <begin position="105"/>
        <end position="127"/>
    </location>
</feature>
<keyword evidence="13" id="KW-1185">Reference proteome</keyword>
<dbReference type="EMBL" id="CP014352">
    <property type="protein sequence ID" value="AMS04942.1"/>
    <property type="molecule type" value="Genomic_DNA"/>
</dbReference>
<dbReference type="InterPro" id="IPR010432">
    <property type="entry name" value="RDD"/>
</dbReference>
<keyword evidence="4 7" id="KW-1133">Transmembrane helix</keyword>
<feature type="compositionally biased region" description="Basic and acidic residues" evidence="6">
    <location>
        <begin position="36"/>
        <end position="49"/>
    </location>
</feature>
<dbReference type="Proteomes" id="UP000075221">
    <property type="component" value="Chromosome"/>
</dbReference>
<dbReference type="EMBL" id="CP015970">
    <property type="protein sequence ID" value="AOZ46426.1"/>
    <property type="molecule type" value="Genomic_DNA"/>
</dbReference>
<keyword evidence="2" id="KW-1003">Cell membrane</keyword>
<evidence type="ECO:0008006" key="14">
    <source>
        <dbReference type="Google" id="ProtNLM"/>
    </source>
</evidence>
<dbReference type="Proteomes" id="UP000178666">
    <property type="component" value="Chromosome"/>
</dbReference>
<dbReference type="AlphaFoldDB" id="A0AAC8YE28"/>
<dbReference type="Pfam" id="PF06271">
    <property type="entry name" value="RDD"/>
    <property type="match status" value="1"/>
</dbReference>
<dbReference type="GO" id="GO:0005886">
    <property type="term" value="C:plasma membrane"/>
    <property type="evidence" value="ECO:0007669"/>
    <property type="project" value="UniProtKB-SubCell"/>
</dbReference>
<evidence type="ECO:0000256" key="2">
    <source>
        <dbReference type="ARBA" id="ARBA00022475"/>
    </source>
</evidence>
<evidence type="ECO:0000313" key="12">
    <source>
        <dbReference type="Proteomes" id="UP000075221"/>
    </source>
</evidence>
<gene>
    <name evidence="11" type="ORF">A8L58_06610</name>
    <name evidence="10" type="ORF">AXH35_05145</name>
</gene>
<organism evidence="10 12">
    <name type="scientific">Acidipropionibacterium acidipropionici</name>
    <dbReference type="NCBI Taxonomy" id="1748"/>
    <lineage>
        <taxon>Bacteria</taxon>
        <taxon>Bacillati</taxon>
        <taxon>Actinomycetota</taxon>
        <taxon>Actinomycetes</taxon>
        <taxon>Propionibacteriales</taxon>
        <taxon>Propionibacteriaceae</taxon>
        <taxon>Acidipropionibacterium</taxon>
    </lineage>
</organism>
<name>A0AAC8YE28_9ACTN</name>
<dbReference type="InterPro" id="IPR018929">
    <property type="entry name" value="DUF2510"/>
</dbReference>
<feature type="transmembrane region" description="Helical" evidence="7">
    <location>
        <begin position="178"/>
        <end position="202"/>
    </location>
</feature>
<sequence length="271" mass="30710">MGWYPDPGGSEKERYWDGSRWTRNLRAPREVAAPAARHDRQSGRPETLDPLRTQGTHKVVRRRSADDPQPTAPAPRRQEPYPGGQYPSERSREALTSDGVPLAGWWWRVLATIIDMALVWVVVAIVMHGQFSTFMTRYMNLATQNLGSYNAIIQAVSGDQQLLAASMAITRGTIIGQIVYQFAMLAICSASVGQLVCRLRVVEVDHGQEHRRLRWWRALLRAAVWGAVEFVSQATLGLLELFSYLMPLWQRRRQTIHDLVGGTQVIRLPRD</sequence>
<keyword evidence="3 7" id="KW-0812">Transmembrane</keyword>
<evidence type="ECO:0000256" key="5">
    <source>
        <dbReference type="ARBA" id="ARBA00023136"/>
    </source>
</evidence>
<dbReference type="PANTHER" id="PTHR36115">
    <property type="entry name" value="PROLINE-RICH ANTIGEN HOMOLOG-RELATED"/>
    <property type="match status" value="1"/>
</dbReference>
<evidence type="ECO:0000259" key="9">
    <source>
        <dbReference type="Pfam" id="PF10708"/>
    </source>
</evidence>
<evidence type="ECO:0000259" key="8">
    <source>
        <dbReference type="Pfam" id="PF06271"/>
    </source>
</evidence>
<dbReference type="Pfam" id="PF10708">
    <property type="entry name" value="DUF2510"/>
    <property type="match status" value="1"/>
</dbReference>
<feature type="transmembrane region" description="Helical" evidence="7">
    <location>
        <begin position="222"/>
        <end position="245"/>
    </location>
</feature>
<comment type="subcellular location">
    <subcellularLocation>
        <location evidence="1">Cell membrane</location>
        <topology evidence="1">Multi-pass membrane protein</topology>
    </subcellularLocation>
</comment>
<feature type="domain" description="RDD" evidence="8">
    <location>
        <begin position="102"/>
        <end position="261"/>
    </location>
</feature>
<evidence type="ECO:0000256" key="7">
    <source>
        <dbReference type="SAM" id="Phobius"/>
    </source>
</evidence>
<evidence type="ECO:0000313" key="11">
    <source>
        <dbReference type="EMBL" id="AOZ46426.1"/>
    </source>
</evidence>